<dbReference type="Proteomes" id="UP000749311">
    <property type="component" value="Unassembled WGS sequence"/>
</dbReference>
<dbReference type="EMBL" id="JAAMOZ010000001">
    <property type="protein sequence ID" value="NIH57915.1"/>
    <property type="molecule type" value="Genomic_DNA"/>
</dbReference>
<comment type="caution">
    <text evidence="1">The sequence shown here is derived from an EMBL/GenBank/DDBJ whole genome shotgun (WGS) entry which is preliminary data.</text>
</comment>
<reference evidence="1 2" key="1">
    <citation type="submission" date="2020-02" db="EMBL/GenBank/DDBJ databases">
        <title>Sequencing the genomes of 1000 actinobacteria strains.</title>
        <authorList>
            <person name="Klenk H.-P."/>
        </authorList>
    </citation>
    <scope>NUCLEOTIDE SEQUENCE [LARGE SCALE GENOMIC DNA]</scope>
    <source>
        <strain evidence="1 2">DSM 19609</strain>
    </source>
</reference>
<sequence length="37" mass="4160">MVKPVLVDAGGVKRWYGNYPSMWLAPDDLLEEATSHL</sequence>
<evidence type="ECO:0000313" key="1">
    <source>
        <dbReference type="EMBL" id="NIH57915.1"/>
    </source>
</evidence>
<name>A0ABX0SLK1_9ACTN</name>
<keyword evidence="2" id="KW-1185">Reference proteome</keyword>
<organism evidence="1 2">
    <name type="scientific">Brooklawnia cerclae</name>
    <dbReference type="NCBI Taxonomy" id="349934"/>
    <lineage>
        <taxon>Bacteria</taxon>
        <taxon>Bacillati</taxon>
        <taxon>Actinomycetota</taxon>
        <taxon>Actinomycetes</taxon>
        <taxon>Propionibacteriales</taxon>
        <taxon>Propionibacteriaceae</taxon>
        <taxon>Brooklawnia</taxon>
    </lineage>
</organism>
<gene>
    <name evidence="1" type="ORF">FB473_002560</name>
</gene>
<protein>
    <submittedName>
        <fullName evidence="1">Uncharacterized protein</fullName>
    </submittedName>
</protein>
<accession>A0ABX0SLK1</accession>
<evidence type="ECO:0000313" key="2">
    <source>
        <dbReference type="Proteomes" id="UP000749311"/>
    </source>
</evidence>
<proteinExistence type="predicted"/>